<dbReference type="GO" id="GO:0005814">
    <property type="term" value="C:centriole"/>
    <property type="evidence" value="ECO:0007669"/>
    <property type="project" value="TreeGrafter"/>
</dbReference>
<name>A0A482XSJ2_LAOST</name>
<dbReference type="GO" id="GO:0019901">
    <property type="term" value="F:protein kinase binding"/>
    <property type="evidence" value="ECO:0007669"/>
    <property type="project" value="TreeGrafter"/>
</dbReference>
<comment type="caution">
    <text evidence="2">The sequence shown here is derived from an EMBL/GenBank/DDBJ whole genome shotgun (WGS) entry which is preliminary data.</text>
</comment>
<dbReference type="Gene3D" id="2.60.40.10">
    <property type="entry name" value="Immunoglobulins"/>
    <property type="match status" value="2"/>
</dbReference>
<dbReference type="InterPro" id="IPR054088">
    <property type="entry name" value="Cep192-like_D8"/>
</dbReference>
<dbReference type="GO" id="GO:0090222">
    <property type="term" value="P:centrosome-templated microtubule nucleation"/>
    <property type="evidence" value="ECO:0007669"/>
    <property type="project" value="InterPro"/>
</dbReference>
<dbReference type="Proteomes" id="UP000291343">
    <property type="component" value="Unassembled WGS sequence"/>
</dbReference>
<dbReference type="EMBL" id="QKKF02002284">
    <property type="protein sequence ID" value="RZF48449.1"/>
    <property type="molecule type" value="Genomic_DNA"/>
</dbReference>
<dbReference type="GO" id="GO:0051298">
    <property type="term" value="P:centrosome duplication"/>
    <property type="evidence" value="ECO:0007669"/>
    <property type="project" value="InterPro"/>
</dbReference>
<proteinExistence type="predicted"/>
<feature type="domain" description="Cep192-like" evidence="1">
    <location>
        <begin position="194"/>
        <end position="288"/>
    </location>
</feature>
<dbReference type="Pfam" id="PF22066">
    <property type="entry name" value="Cep192_D8"/>
    <property type="match status" value="1"/>
</dbReference>
<dbReference type="PANTHER" id="PTHR16029">
    <property type="entry name" value="CENTROSOMAL PROTEIN OF 192 KDA"/>
    <property type="match status" value="1"/>
</dbReference>
<dbReference type="PANTHER" id="PTHR16029:SF11">
    <property type="entry name" value="CENTROSOMAL PROTEIN OF 192 KDA"/>
    <property type="match status" value="1"/>
</dbReference>
<evidence type="ECO:0000313" key="3">
    <source>
        <dbReference type="Proteomes" id="UP000291343"/>
    </source>
</evidence>
<dbReference type="GO" id="GO:0090307">
    <property type="term" value="P:mitotic spindle assembly"/>
    <property type="evidence" value="ECO:0007669"/>
    <property type="project" value="TreeGrafter"/>
</dbReference>
<reference evidence="2 3" key="1">
    <citation type="journal article" date="2017" name="Gigascience">
        <title>Genome sequence of the small brown planthopper, Laodelphax striatellus.</title>
        <authorList>
            <person name="Zhu J."/>
            <person name="Jiang F."/>
            <person name="Wang X."/>
            <person name="Yang P."/>
            <person name="Bao Y."/>
            <person name="Zhao W."/>
            <person name="Wang W."/>
            <person name="Lu H."/>
            <person name="Wang Q."/>
            <person name="Cui N."/>
            <person name="Li J."/>
            <person name="Chen X."/>
            <person name="Luo L."/>
            <person name="Yu J."/>
            <person name="Kang L."/>
            <person name="Cui F."/>
        </authorList>
    </citation>
    <scope>NUCLEOTIDE SEQUENCE [LARGE SCALE GENOMIC DNA]</scope>
    <source>
        <strain evidence="2">Lst14</strain>
    </source>
</reference>
<dbReference type="GO" id="GO:0071539">
    <property type="term" value="P:protein localization to centrosome"/>
    <property type="evidence" value="ECO:0007669"/>
    <property type="project" value="InterPro"/>
</dbReference>
<evidence type="ECO:0000313" key="2">
    <source>
        <dbReference type="EMBL" id="RZF48449.1"/>
    </source>
</evidence>
<dbReference type="GO" id="GO:0005737">
    <property type="term" value="C:cytoplasm"/>
    <property type="evidence" value="ECO:0007669"/>
    <property type="project" value="TreeGrafter"/>
</dbReference>
<protein>
    <recommendedName>
        <fullName evidence="1">Cep192-like domain-containing protein</fullName>
    </recommendedName>
</protein>
<keyword evidence="3" id="KW-1185">Reference proteome</keyword>
<dbReference type="AlphaFoldDB" id="A0A482XSJ2"/>
<organism evidence="2 3">
    <name type="scientific">Laodelphax striatellus</name>
    <name type="common">Small brown planthopper</name>
    <name type="synonym">Delphax striatella</name>
    <dbReference type="NCBI Taxonomy" id="195883"/>
    <lineage>
        <taxon>Eukaryota</taxon>
        <taxon>Metazoa</taxon>
        <taxon>Ecdysozoa</taxon>
        <taxon>Arthropoda</taxon>
        <taxon>Hexapoda</taxon>
        <taxon>Insecta</taxon>
        <taxon>Pterygota</taxon>
        <taxon>Neoptera</taxon>
        <taxon>Paraneoptera</taxon>
        <taxon>Hemiptera</taxon>
        <taxon>Auchenorrhyncha</taxon>
        <taxon>Fulgoroidea</taxon>
        <taxon>Delphacidae</taxon>
        <taxon>Criomorphinae</taxon>
        <taxon>Laodelphax</taxon>
    </lineage>
</organism>
<dbReference type="GO" id="GO:0000242">
    <property type="term" value="C:pericentriolar material"/>
    <property type="evidence" value="ECO:0007669"/>
    <property type="project" value="TreeGrafter"/>
</dbReference>
<sequence>MDSLLMERLSVLDNLFPGSSSTEISCLKDTQASMKTLWVEGIRETSIGVMLEKSALENAQLDSTAQFIDLATTVTDDTVYIPKQQLVVAPRVVNLSWTQPQASFTLRNTTLLPSRVRIQCATGLAVRPHAPFTLAAHSSCSVTVSRDDASETAAASVLKIHSDCNDVIEVPVNWNRITRLADTADEPANERGDVFSSDYNVDFPSTVVGGTTVARVCLCNTTLESKMILVESVDEPFEVRTLEFLLKGRWYLNLRVYFKPTVSGSHFGKLRLSVDNDKILTYQLSGRAFHK</sequence>
<dbReference type="InterPro" id="IPR039103">
    <property type="entry name" value="Spd-2/CEP192"/>
</dbReference>
<dbReference type="InParanoid" id="A0A482XSJ2"/>
<dbReference type="InterPro" id="IPR013783">
    <property type="entry name" value="Ig-like_fold"/>
</dbReference>
<evidence type="ECO:0000259" key="1">
    <source>
        <dbReference type="Pfam" id="PF22066"/>
    </source>
</evidence>
<accession>A0A482XSJ2</accession>
<dbReference type="OrthoDB" id="6378143at2759"/>
<gene>
    <name evidence="2" type="ORF">LSTR_LSTR007934</name>
</gene>
<dbReference type="SMR" id="A0A482XSJ2"/>